<dbReference type="Proteomes" id="UP000053413">
    <property type="component" value="Unassembled WGS sequence"/>
</dbReference>
<dbReference type="RefSeq" id="WP_059146042.1">
    <property type="nucleotide sequence ID" value="NZ_LLZJ01000343.1"/>
</dbReference>
<reference evidence="2" key="1">
    <citation type="submission" date="2015-10" db="EMBL/GenBank/DDBJ databases">
        <authorList>
            <person name="Ju K.-S."/>
            <person name="Doroghazi J.R."/>
            <person name="Metcalf W.W."/>
        </authorList>
    </citation>
    <scope>NUCLEOTIDE SEQUENCE [LARGE SCALE GENOMIC DNA]</scope>
    <source>
        <strain evidence="2">NRRL F-8817</strain>
    </source>
</reference>
<name>A0A0X3W0U7_STRVO</name>
<protein>
    <submittedName>
        <fullName evidence="1">Uncharacterized protein</fullName>
    </submittedName>
</protein>
<gene>
    <name evidence="1" type="ORF">ADL28_25305</name>
</gene>
<proteinExistence type="predicted"/>
<sequence>MSDIDRLIELQRASDAEFAKLTGLDGEEHQQHWERWRTAAETVQAAITKAAEGQNRYELEARVKKAARHPETEG</sequence>
<evidence type="ECO:0000313" key="1">
    <source>
        <dbReference type="EMBL" id="KUL50590.1"/>
    </source>
</evidence>
<dbReference type="GeneID" id="97435919"/>
<dbReference type="EMBL" id="LLZJ01000343">
    <property type="protein sequence ID" value="KUL50590.1"/>
    <property type="molecule type" value="Genomic_DNA"/>
</dbReference>
<dbReference type="AlphaFoldDB" id="A0A0X3W0U7"/>
<evidence type="ECO:0000313" key="2">
    <source>
        <dbReference type="Proteomes" id="UP000053413"/>
    </source>
</evidence>
<comment type="caution">
    <text evidence="1">The sequence shown here is derived from an EMBL/GenBank/DDBJ whole genome shotgun (WGS) entry which is preliminary data.</text>
</comment>
<organism evidence="1 2">
    <name type="scientific">Streptomyces violaceusniger</name>
    <dbReference type="NCBI Taxonomy" id="68280"/>
    <lineage>
        <taxon>Bacteria</taxon>
        <taxon>Bacillati</taxon>
        <taxon>Actinomycetota</taxon>
        <taxon>Actinomycetes</taxon>
        <taxon>Kitasatosporales</taxon>
        <taxon>Streptomycetaceae</taxon>
        <taxon>Streptomyces</taxon>
        <taxon>Streptomyces violaceusniger group</taxon>
    </lineage>
</organism>
<accession>A0A0X3W0U7</accession>